<evidence type="ECO:0000313" key="7">
    <source>
        <dbReference type="EMBL" id="CAG2060072.1"/>
    </source>
</evidence>
<feature type="DNA-binding region" description="HMG box" evidence="4">
    <location>
        <begin position="193"/>
        <end position="261"/>
    </location>
</feature>
<feature type="DNA-binding region" description="HMG box" evidence="4">
    <location>
        <begin position="504"/>
        <end position="565"/>
    </location>
</feature>
<comment type="subcellular location">
    <subcellularLocation>
        <location evidence="1">Nucleus</location>
    </subcellularLocation>
</comment>
<evidence type="ECO:0000256" key="3">
    <source>
        <dbReference type="ARBA" id="ARBA00023242"/>
    </source>
</evidence>
<proteinExistence type="predicted"/>
<dbReference type="PANTHER" id="PTHR46318:SF3">
    <property type="entry name" value="UPSTREAM BINDING TRANSCRIPTION FACTOR"/>
    <property type="match status" value="1"/>
</dbReference>
<dbReference type="CDD" id="cd21999">
    <property type="entry name" value="HMG-box_UBF1_rpt2"/>
    <property type="match status" value="1"/>
</dbReference>
<dbReference type="PANTHER" id="PTHR46318">
    <property type="entry name" value="UPSTREAM BINDING TRANSCRIPTION FACTOR"/>
    <property type="match status" value="1"/>
</dbReference>
<dbReference type="InterPro" id="IPR036910">
    <property type="entry name" value="HMG_box_dom_sf"/>
</dbReference>
<keyword evidence="2 4" id="KW-0238">DNA-binding</keyword>
<reference evidence="7" key="1">
    <citation type="submission" date="2021-03" db="EMBL/GenBank/DDBJ databases">
        <authorList>
            <person name="Tran Van P."/>
        </authorList>
    </citation>
    <scope>NUCLEOTIDE SEQUENCE</scope>
</reference>
<feature type="domain" description="HMG box" evidence="6">
    <location>
        <begin position="285"/>
        <end position="352"/>
    </location>
</feature>
<feature type="domain" description="HMG box" evidence="6">
    <location>
        <begin position="193"/>
        <end position="261"/>
    </location>
</feature>
<name>A0ABN7NX54_TIMPD</name>
<dbReference type="CDD" id="cd21998">
    <property type="entry name" value="HMG-box_UBF1_rpt1-like"/>
    <property type="match status" value="1"/>
</dbReference>
<dbReference type="InterPro" id="IPR051762">
    <property type="entry name" value="UBF1"/>
</dbReference>
<feature type="non-terminal residue" evidence="7">
    <location>
        <position position="1"/>
    </location>
</feature>
<feature type="region of interest" description="Disordered" evidence="5">
    <location>
        <begin position="521"/>
        <end position="542"/>
    </location>
</feature>
<dbReference type="Proteomes" id="UP001153148">
    <property type="component" value="Unassembled WGS sequence"/>
</dbReference>
<sequence length="636" mass="74106">WRPTWGQFVFNERYIVGIVDTSFHGGRDEPLTGNLQKRPAVDVTDIDQLPLKKSKTEGTAGSSKQVSSKKSKNLGKIDSSITAQHEEVHAPTNDDIPDWPEVDLVDLMKRIEANIPQKDNLRYDSRAEKLNWEEISFGNYSATECKEMWMRIQKRVRRFRLLKEVLEDAKLWVSKPWTNFYHSQKLNRHPNLPKRPLSTYMIFYMEKKDKVSKENPGMNMTAVSKCISEMYKNLPDKKKQKYVAMAAAQRKEYEEKMKLFNQAHPELASKVSKSKEPKQQMEIGPRKPMTPFKLFLADKMNSHKNDSDFDRHAFTEKYKKQWRDMSDKKKVIWINWAMEEESKYQEELKDYMTENPDFAPAPVKTVLTKEEKNLVERVAGKPEKPPNSGYSLFSRIMLMSAEMKHIASKERMAEISRLWKSFSKDEKNSYQEQVNHMLDQYKLEYATYLESLPEDKRQEELLSNHPKRKVKVDKESKPKPTKKKKEVKDVQAQQPSDLFEGEPEPPPVNALQLFMKTFTSEAKNASRESEARRSWQMLPDSEKIRYRKKLHEIKQRYIEDYEKFLKSLTQEQLKEYSLQKNRKALGGSEGSDSDSATSQQESDSEHSLSDSDSDSDSSDSESSKNNSSSSKSSDSE</sequence>
<feature type="domain" description="HMG box" evidence="6">
    <location>
        <begin position="504"/>
        <end position="565"/>
    </location>
</feature>
<feature type="DNA-binding region" description="HMG box" evidence="4">
    <location>
        <begin position="383"/>
        <end position="449"/>
    </location>
</feature>
<dbReference type="InterPro" id="IPR009071">
    <property type="entry name" value="HMG_box_dom"/>
</dbReference>
<dbReference type="EMBL" id="CAJPIN010011325">
    <property type="protein sequence ID" value="CAG2060072.1"/>
    <property type="molecule type" value="Genomic_DNA"/>
</dbReference>
<evidence type="ECO:0000256" key="1">
    <source>
        <dbReference type="ARBA" id="ARBA00004123"/>
    </source>
</evidence>
<dbReference type="Gene3D" id="1.10.30.10">
    <property type="entry name" value="High mobility group box domain"/>
    <property type="match status" value="4"/>
</dbReference>
<protein>
    <recommendedName>
        <fullName evidence="6">HMG box domain-containing protein</fullName>
    </recommendedName>
</protein>
<dbReference type="SMART" id="SM00398">
    <property type="entry name" value="HMG"/>
    <property type="match status" value="4"/>
</dbReference>
<organism evidence="7 8">
    <name type="scientific">Timema podura</name>
    <name type="common">Walking stick</name>
    <dbReference type="NCBI Taxonomy" id="61482"/>
    <lineage>
        <taxon>Eukaryota</taxon>
        <taxon>Metazoa</taxon>
        <taxon>Ecdysozoa</taxon>
        <taxon>Arthropoda</taxon>
        <taxon>Hexapoda</taxon>
        <taxon>Insecta</taxon>
        <taxon>Pterygota</taxon>
        <taxon>Neoptera</taxon>
        <taxon>Polyneoptera</taxon>
        <taxon>Phasmatodea</taxon>
        <taxon>Timematodea</taxon>
        <taxon>Timematoidea</taxon>
        <taxon>Timematidae</taxon>
        <taxon>Timema</taxon>
    </lineage>
</organism>
<dbReference type="CDD" id="cd22003">
    <property type="entry name" value="HMG-box_UBF1_rpt6-like"/>
    <property type="match status" value="1"/>
</dbReference>
<feature type="region of interest" description="Disordered" evidence="5">
    <location>
        <begin position="580"/>
        <end position="636"/>
    </location>
</feature>
<evidence type="ECO:0000256" key="5">
    <source>
        <dbReference type="SAM" id="MobiDB-lite"/>
    </source>
</evidence>
<feature type="DNA-binding region" description="HMG box" evidence="4">
    <location>
        <begin position="285"/>
        <end position="352"/>
    </location>
</feature>
<feature type="domain" description="HMG box" evidence="6">
    <location>
        <begin position="383"/>
        <end position="449"/>
    </location>
</feature>
<evidence type="ECO:0000256" key="2">
    <source>
        <dbReference type="ARBA" id="ARBA00023125"/>
    </source>
</evidence>
<feature type="region of interest" description="Disordered" evidence="5">
    <location>
        <begin position="49"/>
        <end position="76"/>
    </location>
</feature>
<accession>A0ABN7NX54</accession>
<keyword evidence="8" id="KW-1185">Reference proteome</keyword>
<gene>
    <name evidence="7" type="ORF">TPAB3V08_LOCUS7030</name>
</gene>
<evidence type="ECO:0000259" key="6">
    <source>
        <dbReference type="PROSITE" id="PS50118"/>
    </source>
</evidence>
<dbReference type="Pfam" id="PF00505">
    <property type="entry name" value="HMG_box"/>
    <property type="match status" value="1"/>
</dbReference>
<feature type="compositionally biased region" description="Low complexity" evidence="5">
    <location>
        <begin position="623"/>
        <end position="636"/>
    </location>
</feature>
<keyword evidence="3 4" id="KW-0539">Nucleus</keyword>
<evidence type="ECO:0000256" key="4">
    <source>
        <dbReference type="PROSITE-ProRule" id="PRU00267"/>
    </source>
</evidence>
<dbReference type="SUPFAM" id="SSF47095">
    <property type="entry name" value="HMG-box"/>
    <property type="match status" value="4"/>
</dbReference>
<evidence type="ECO:0000313" key="8">
    <source>
        <dbReference type="Proteomes" id="UP001153148"/>
    </source>
</evidence>
<feature type="region of interest" description="Disordered" evidence="5">
    <location>
        <begin position="458"/>
        <end position="509"/>
    </location>
</feature>
<dbReference type="PROSITE" id="PS50118">
    <property type="entry name" value="HMG_BOX_2"/>
    <property type="match status" value="4"/>
</dbReference>
<comment type="caution">
    <text evidence="7">The sequence shown here is derived from an EMBL/GenBank/DDBJ whole genome shotgun (WGS) entry which is preliminary data.</text>
</comment>
<feature type="compositionally biased region" description="Basic and acidic residues" evidence="5">
    <location>
        <begin position="524"/>
        <end position="533"/>
    </location>
</feature>